<evidence type="ECO:0000313" key="2">
    <source>
        <dbReference type="EMBL" id="OAE19810.1"/>
    </source>
</evidence>
<evidence type="ECO:0008006" key="4">
    <source>
        <dbReference type="Google" id="ProtNLM"/>
    </source>
</evidence>
<protein>
    <recommendedName>
        <fullName evidence="4">Retrotransposon gag domain-containing protein</fullName>
    </recommendedName>
</protein>
<feature type="compositionally biased region" description="Basic residues" evidence="1">
    <location>
        <begin position="305"/>
        <end position="315"/>
    </location>
</feature>
<feature type="region of interest" description="Disordered" evidence="1">
    <location>
        <begin position="190"/>
        <end position="227"/>
    </location>
</feature>
<dbReference type="AlphaFoldDB" id="A0A176VG21"/>
<name>A0A176VG21_MARPO</name>
<feature type="region of interest" description="Disordered" evidence="1">
    <location>
        <begin position="251"/>
        <end position="320"/>
    </location>
</feature>
<sequence>MANPQGNHHPPPFTKHSYPKFKGRGDDDDADSYIKLFESVFITNKEDNDADRMRIFPGLLRKKAQSWYNHESTVPTGIDTWIKLRCETIDNVIVSAEAYETFTLNRRPKDRPHKEQKSKSSRRKQRPTTPSSSKSSLSSESSESEDLSSSEEEKTRKKANKKKNRRMSMPKKGSTSIVSKVDALAKDFANLKSGCQHGKRVGITRKTQKETAYAVQEETPVTPIQQAHIPRYAPKDMATTVPQPRAQVRFITPPPKEDAQVNQVELSPEDKEEESEWPDEETMMGRVESRSSSCRKEAISEKVKRDKTKAKKKDPKVKEVRELKKIIPPKISESSAKKGKTLAEDLWTSLQEV</sequence>
<evidence type="ECO:0000256" key="1">
    <source>
        <dbReference type="SAM" id="MobiDB-lite"/>
    </source>
</evidence>
<feature type="compositionally biased region" description="Low complexity" evidence="1">
    <location>
        <begin position="131"/>
        <end position="141"/>
    </location>
</feature>
<evidence type="ECO:0000313" key="3">
    <source>
        <dbReference type="Proteomes" id="UP000077202"/>
    </source>
</evidence>
<feature type="compositionally biased region" description="Basic and acidic residues" evidence="1">
    <location>
        <begin position="294"/>
        <end position="304"/>
    </location>
</feature>
<keyword evidence="3" id="KW-1185">Reference proteome</keyword>
<feature type="compositionally biased region" description="Acidic residues" evidence="1">
    <location>
        <begin position="270"/>
        <end position="282"/>
    </location>
</feature>
<organism evidence="2 3">
    <name type="scientific">Marchantia polymorpha subsp. ruderalis</name>
    <dbReference type="NCBI Taxonomy" id="1480154"/>
    <lineage>
        <taxon>Eukaryota</taxon>
        <taxon>Viridiplantae</taxon>
        <taxon>Streptophyta</taxon>
        <taxon>Embryophyta</taxon>
        <taxon>Marchantiophyta</taxon>
        <taxon>Marchantiopsida</taxon>
        <taxon>Marchantiidae</taxon>
        <taxon>Marchantiales</taxon>
        <taxon>Marchantiaceae</taxon>
        <taxon>Marchantia</taxon>
    </lineage>
</organism>
<proteinExistence type="predicted"/>
<feature type="region of interest" description="Disordered" evidence="1">
    <location>
        <begin position="1"/>
        <end position="24"/>
    </location>
</feature>
<comment type="caution">
    <text evidence="2">The sequence shown here is derived from an EMBL/GenBank/DDBJ whole genome shotgun (WGS) entry which is preliminary data.</text>
</comment>
<dbReference type="EMBL" id="LVLJ01003756">
    <property type="protein sequence ID" value="OAE19810.1"/>
    <property type="molecule type" value="Genomic_DNA"/>
</dbReference>
<feature type="region of interest" description="Disordered" evidence="1">
    <location>
        <begin position="104"/>
        <end position="178"/>
    </location>
</feature>
<reference evidence="2" key="1">
    <citation type="submission" date="2016-03" db="EMBL/GenBank/DDBJ databases">
        <title>Mechanisms controlling the formation of the plant cell surface in tip-growing cells are functionally conserved among land plants.</title>
        <authorList>
            <person name="Honkanen S."/>
            <person name="Jones V.A."/>
            <person name="Morieri G."/>
            <person name="Champion C."/>
            <person name="Hetherington A.J."/>
            <person name="Kelly S."/>
            <person name="Saint-Marcoux D."/>
            <person name="Proust H."/>
            <person name="Prescott H."/>
            <person name="Dolan L."/>
        </authorList>
    </citation>
    <scope>NUCLEOTIDE SEQUENCE [LARGE SCALE GENOMIC DNA]</scope>
    <source>
        <tissue evidence="2">Whole gametophyte</tissue>
    </source>
</reference>
<gene>
    <name evidence="2" type="ORF">AXG93_4649s1030</name>
</gene>
<accession>A0A176VG21</accession>
<dbReference type="Proteomes" id="UP000077202">
    <property type="component" value="Unassembled WGS sequence"/>
</dbReference>
<feature type="compositionally biased region" description="Basic residues" evidence="1">
    <location>
        <begin position="156"/>
        <end position="169"/>
    </location>
</feature>